<dbReference type="EMBL" id="KN832978">
    <property type="protein sequence ID" value="KIM88078.1"/>
    <property type="molecule type" value="Genomic_DNA"/>
</dbReference>
<reference evidence="3" key="2">
    <citation type="submission" date="2015-01" db="EMBL/GenBank/DDBJ databases">
        <title>Evolutionary Origins and Diversification of the Mycorrhizal Mutualists.</title>
        <authorList>
            <consortium name="DOE Joint Genome Institute"/>
            <consortium name="Mycorrhizal Genomics Consortium"/>
            <person name="Kohler A."/>
            <person name="Kuo A."/>
            <person name="Nagy L.G."/>
            <person name="Floudas D."/>
            <person name="Copeland A."/>
            <person name="Barry K.W."/>
            <person name="Cichocki N."/>
            <person name="Veneault-Fourrey C."/>
            <person name="LaButti K."/>
            <person name="Lindquist E.A."/>
            <person name="Lipzen A."/>
            <person name="Lundell T."/>
            <person name="Morin E."/>
            <person name="Murat C."/>
            <person name="Riley R."/>
            <person name="Ohm R."/>
            <person name="Sun H."/>
            <person name="Tunlid A."/>
            <person name="Henrissat B."/>
            <person name="Grigoriev I.V."/>
            <person name="Hibbett D.S."/>
            <person name="Martin F."/>
        </authorList>
    </citation>
    <scope>NUCLEOTIDE SEQUENCE [LARGE SCALE GENOMIC DNA]</scope>
    <source>
        <strain evidence="3">F 1598</strain>
    </source>
</reference>
<proteinExistence type="predicted"/>
<organism evidence="2 3">
    <name type="scientific">Piloderma croceum (strain F 1598)</name>
    <dbReference type="NCBI Taxonomy" id="765440"/>
    <lineage>
        <taxon>Eukaryota</taxon>
        <taxon>Fungi</taxon>
        <taxon>Dikarya</taxon>
        <taxon>Basidiomycota</taxon>
        <taxon>Agaricomycotina</taxon>
        <taxon>Agaricomycetes</taxon>
        <taxon>Agaricomycetidae</taxon>
        <taxon>Atheliales</taxon>
        <taxon>Atheliaceae</taxon>
        <taxon>Piloderma</taxon>
    </lineage>
</organism>
<protein>
    <submittedName>
        <fullName evidence="2">Uncharacterized protein</fullName>
    </submittedName>
</protein>
<gene>
    <name evidence="2" type="ORF">PILCRDRAFT_814754</name>
</gene>
<dbReference type="InParanoid" id="A0A0C3BNN0"/>
<keyword evidence="3" id="KW-1185">Reference proteome</keyword>
<evidence type="ECO:0000313" key="2">
    <source>
        <dbReference type="EMBL" id="KIM88078.1"/>
    </source>
</evidence>
<dbReference type="HOGENOM" id="CLU_2197917_0_0_1"/>
<sequence length="108" mass="11251">MRMVLKRLPTASPIPNDHNRPPKHAFSLLGSRQAYNRLITISNLGRKAKIDVGIRNHVGEGLAAVVIEVANECFSVSSPSPAASPPSSDGDVTLAGITTTGLGVTGHA</sequence>
<accession>A0A0C3BNN0</accession>
<reference evidence="2 3" key="1">
    <citation type="submission" date="2014-04" db="EMBL/GenBank/DDBJ databases">
        <authorList>
            <consortium name="DOE Joint Genome Institute"/>
            <person name="Kuo A."/>
            <person name="Tarkka M."/>
            <person name="Buscot F."/>
            <person name="Kohler A."/>
            <person name="Nagy L.G."/>
            <person name="Floudas D."/>
            <person name="Copeland A."/>
            <person name="Barry K.W."/>
            <person name="Cichocki N."/>
            <person name="Veneault-Fourrey C."/>
            <person name="LaButti K."/>
            <person name="Lindquist E.A."/>
            <person name="Lipzen A."/>
            <person name="Lundell T."/>
            <person name="Morin E."/>
            <person name="Murat C."/>
            <person name="Sun H."/>
            <person name="Tunlid A."/>
            <person name="Henrissat B."/>
            <person name="Grigoriev I.V."/>
            <person name="Hibbett D.S."/>
            <person name="Martin F."/>
            <person name="Nordberg H.P."/>
            <person name="Cantor M.N."/>
            <person name="Hua S.X."/>
        </authorList>
    </citation>
    <scope>NUCLEOTIDE SEQUENCE [LARGE SCALE GENOMIC DNA]</scope>
    <source>
        <strain evidence="2 3">F 1598</strain>
    </source>
</reference>
<evidence type="ECO:0000313" key="3">
    <source>
        <dbReference type="Proteomes" id="UP000054166"/>
    </source>
</evidence>
<name>A0A0C3BNN0_PILCF</name>
<feature type="region of interest" description="Disordered" evidence="1">
    <location>
        <begin position="77"/>
        <end position="108"/>
    </location>
</feature>
<dbReference type="AlphaFoldDB" id="A0A0C3BNN0"/>
<feature type="compositionally biased region" description="Low complexity" evidence="1">
    <location>
        <begin position="77"/>
        <end position="88"/>
    </location>
</feature>
<dbReference type="Proteomes" id="UP000054166">
    <property type="component" value="Unassembled WGS sequence"/>
</dbReference>
<feature type="region of interest" description="Disordered" evidence="1">
    <location>
        <begin position="1"/>
        <end position="22"/>
    </location>
</feature>
<evidence type="ECO:0000256" key="1">
    <source>
        <dbReference type="SAM" id="MobiDB-lite"/>
    </source>
</evidence>